<organism evidence="1 2">
    <name type="scientific">Sphingobium baderi</name>
    <dbReference type="NCBI Taxonomy" id="1332080"/>
    <lineage>
        <taxon>Bacteria</taxon>
        <taxon>Pseudomonadati</taxon>
        <taxon>Pseudomonadota</taxon>
        <taxon>Alphaproteobacteria</taxon>
        <taxon>Sphingomonadales</taxon>
        <taxon>Sphingomonadaceae</taxon>
        <taxon>Sphingobium</taxon>
    </lineage>
</organism>
<gene>
    <name evidence="1" type="ORF">ATN00_06285</name>
</gene>
<dbReference type="OrthoDB" id="6057763at2"/>
<proteinExistence type="predicted"/>
<dbReference type="PROSITE" id="PS51257">
    <property type="entry name" value="PROKAR_LIPOPROTEIN"/>
    <property type="match status" value="1"/>
</dbReference>
<evidence type="ECO:0000313" key="2">
    <source>
        <dbReference type="Proteomes" id="UP000056968"/>
    </source>
</evidence>
<name>A0A0S3EX05_9SPHN</name>
<dbReference type="KEGG" id="sbd:ATN00_06285"/>
<dbReference type="Proteomes" id="UP000056968">
    <property type="component" value="Chromosome"/>
</dbReference>
<dbReference type="EMBL" id="CP013264">
    <property type="protein sequence ID" value="ALR19973.1"/>
    <property type="molecule type" value="Genomic_DNA"/>
</dbReference>
<accession>A0A0S3EX05</accession>
<evidence type="ECO:0000313" key="1">
    <source>
        <dbReference type="EMBL" id="ALR19973.1"/>
    </source>
</evidence>
<protein>
    <submittedName>
        <fullName evidence="1">Uncharacterized protein</fullName>
    </submittedName>
</protein>
<reference evidence="1 2" key="1">
    <citation type="submission" date="2015-11" db="EMBL/GenBank/DDBJ databases">
        <title>A Two-component Flavoprotein Monooxygenase System MeaXY Responsible for para-Hydroxylation of 2-Methyl-6-ethylaniline and 2,6-Diethylaniline in Sphingobium baderi DE-13.</title>
        <authorList>
            <person name="Cheng M."/>
            <person name="Meng Q."/>
            <person name="Yang Y."/>
            <person name="Chu C."/>
            <person name="Yan X."/>
            <person name="He J."/>
            <person name="Li S."/>
        </authorList>
    </citation>
    <scope>NUCLEOTIDE SEQUENCE [LARGE SCALE GENOMIC DNA]</scope>
    <source>
        <strain evidence="1 2">DE-13</strain>
    </source>
</reference>
<keyword evidence="2" id="KW-1185">Reference proteome</keyword>
<sequence length="160" mass="17162">MRFYLPFALPLLLVACDGGHDQQSGMITDIENATSSGPQEKIVTNNANPPLENATAPRAQETGSLIPTALQGRWTGIGDDCTDKTAEQELSITPKELIFHESVGTVTSIEQQADGRMKVNASFTGEGQSWTRSLTLKPSAKGQELTMVNDGVAVTRKRCG</sequence>
<dbReference type="STRING" id="1332080.ATN00_06285"/>
<dbReference type="AlphaFoldDB" id="A0A0S3EX05"/>